<keyword evidence="3" id="KW-1185">Reference proteome</keyword>
<dbReference type="EnsemblMetazoa" id="AMAM012245-RA">
    <property type="protein sequence ID" value="AMAM012245-PA"/>
    <property type="gene ID" value="AMAM012245"/>
</dbReference>
<reference evidence="3" key="1">
    <citation type="submission" date="2013-09" db="EMBL/GenBank/DDBJ databases">
        <title>The Genome Sequence of Anopheles maculatus species B.</title>
        <authorList>
            <consortium name="The Broad Institute Genomics Platform"/>
            <person name="Neafsey D.E."/>
            <person name="Besansky N."/>
            <person name="Howell P."/>
            <person name="Walton C."/>
            <person name="Young S.K."/>
            <person name="Zeng Q."/>
            <person name="Gargeya S."/>
            <person name="Fitzgerald M."/>
            <person name="Haas B."/>
            <person name="Abouelleil A."/>
            <person name="Allen A.W."/>
            <person name="Alvarado L."/>
            <person name="Arachchi H.M."/>
            <person name="Berlin A.M."/>
            <person name="Chapman S.B."/>
            <person name="Gainer-Dewar J."/>
            <person name="Goldberg J."/>
            <person name="Griggs A."/>
            <person name="Gujja S."/>
            <person name="Hansen M."/>
            <person name="Howarth C."/>
            <person name="Imamovic A."/>
            <person name="Ireland A."/>
            <person name="Larimer J."/>
            <person name="McCowan C."/>
            <person name="Murphy C."/>
            <person name="Pearson M."/>
            <person name="Poon T.W."/>
            <person name="Priest M."/>
            <person name="Roberts A."/>
            <person name="Saif S."/>
            <person name="Shea T."/>
            <person name="Sisk P."/>
            <person name="Sykes S."/>
            <person name="Wortman J."/>
            <person name="Nusbaum C."/>
            <person name="Birren B."/>
        </authorList>
    </citation>
    <scope>NUCLEOTIDE SEQUENCE [LARGE SCALE GENOMIC DNA]</scope>
    <source>
        <strain evidence="3">maculatus3</strain>
    </source>
</reference>
<keyword evidence="1" id="KW-0812">Transmembrane</keyword>
<accession>A0A182SS12</accession>
<feature type="transmembrane region" description="Helical" evidence="1">
    <location>
        <begin position="252"/>
        <end position="272"/>
    </location>
</feature>
<name>A0A182SS12_9DIPT</name>
<keyword evidence="1" id="KW-0472">Membrane</keyword>
<protein>
    <submittedName>
        <fullName evidence="2">Uncharacterized protein</fullName>
    </submittedName>
</protein>
<organism evidence="2 3">
    <name type="scientific">Anopheles maculatus</name>
    <dbReference type="NCBI Taxonomy" id="74869"/>
    <lineage>
        <taxon>Eukaryota</taxon>
        <taxon>Metazoa</taxon>
        <taxon>Ecdysozoa</taxon>
        <taxon>Arthropoda</taxon>
        <taxon>Hexapoda</taxon>
        <taxon>Insecta</taxon>
        <taxon>Pterygota</taxon>
        <taxon>Neoptera</taxon>
        <taxon>Endopterygota</taxon>
        <taxon>Diptera</taxon>
        <taxon>Nematocera</taxon>
        <taxon>Culicoidea</taxon>
        <taxon>Culicidae</taxon>
        <taxon>Anophelinae</taxon>
        <taxon>Anopheles</taxon>
        <taxon>Anopheles maculatus group</taxon>
    </lineage>
</organism>
<evidence type="ECO:0000313" key="3">
    <source>
        <dbReference type="Proteomes" id="UP000075901"/>
    </source>
</evidence>
<proteinExistence type="predicted"/>
<dbReference type="AlphaFoldDB" id="A0A182SS12"/>
<evidence type="ECO:0000256" key="1">
    <source>
        <dbReference type="SAM" id="Phobius"/>
    </source>
</evidence>
<dbReference type="Proteomes" id="UP000075901">
    <property type="component" value="Unassembled WGS sequence"/>
</dbReference>
<reference evidence="2" key="2">
    <citation type="submission" date="2020-05" db="UniProtKB">
        <authorList>
            <consortium name="EnsemblMetazoa"/>
        </authorList>
    </citation>
    <scope>IDENTIFICATION</scope>
    <source>
        <strain evidence="2">maculatus3</strain>
    </source>
</reference>
<sequence length="291" mass="33884">MDEEFAVEYVDESSKPNIFEDLKIKVNGTIKENSWESGQSCLFPYANKTIHLASIREGLWIPMVYLSHTDNHLHPFISPYGELRCLRVQTRHDPLTNRLAVSYGCRTNKSAPLQWNYRFEFLANKRIYYRERYGCHRTRQLRRTVIANTDYANYVLLHGCQSNAAFFIRANALMVLVRTLNVSRDVRWAIGNYTRTVLLPKTESKLTYLNLTQGALDDDVCDCSRARDFVFCDAKFRFRRDPDVVPVIKRGYYWGFMVASVVALLMTTIVLVEQLQTFRSVNDDTNYVLVD</sequence>
<keyword evidence="1" id="KW-1133">Transmembrane helix</keyword>
<dbReference type="VEuPathDB" id="VectorBase:AMAM012245"/>
<evidence type="ECO:0000313" key="2">
    <source>
        <dbReference type="EnsemblMetazoa" id="AMAM012245-PA"/>
    </source>
</evidence>